<name>A0A9P4M3L9_9PEZI</name>
<dbReference type="PANTHER" id="PTHR23310:SF62">
    <property type="entry name" value="ACYL-COA BINDING PROTEIN 1, ISOFORM A"/>
    <property type="match status" value="1"/>
</dbReference>
<comment type="similarity">
    <text evidence="1">Belongs to the ACBP family.</text>
</comment>
<organism evidence="4 5">
    <name type="scientific">Saccharata proteae CBS 121410</name>
    <dbReference type="NCBI Taxonomy" id="1314787"/>
    <lineage>
        <taxon>Eukaryota</taxon>
        <taxon>Fungi</taxon>
        <taxon>Dikarya</taxon>
        <taxon>Ascomycota</taxon>
        <taxon>Pezizomycotina</taxon>
        <taxon>Dothideomycetes</taxon>
        <taxon>Dothideomycetes incertae sedis</taxon>
        <taxon>Botryosphaeriales</taxon>
        <taxon>Saccharataceae</taxon>
        <taxon>Saccharata</taxon>
    </lineage>
</organism>
<dbReference type="InterPro" id="IPR035984">
    <property type="entry name" value="Acyl-CoA-binding_sf"/>
</dbReference>
<sequence>SPSNDEMLQMYALAKVAKQEDISKASKPGMFDLAGKAKQSAWQKEVDAGTSPEEAEKKYVELVNQLKEKYG</sequence>
<evidence type="ECO:0000313" key="5">
    <source>
        <dbReference type="Proteomes" id="UP000799776"/>
    </source>
</evidence>
<dbReference type="PANTHER" id="PTHR23310">
    <property type="entry name" value="ACYL-COA-BINDING PROTEIN, ACBP"/>
    <property type="match status" value="1"/>
</dbReference>
<gene>
    <name evidence="4" type="ORF">K490DRAFT_12978</name>
</gene>
<dbReference type="PROSITE" id="PS51228">
    <property type="entry name" value="ACB_2"/>
    <property type="match status" value="1"/>
</dbReference>
<dbReference type="PRINTS" id="PR00689">
    <property type="entry name" value="ACOABINDINGP"/>
</dbReference>
<dbReference type="InterPro" id="IPR014352">
    <property type="entry name" value="FERM/acyl-CoA-bd_prot_sf"/>
</dbReference>
<keyword evidence="2" id="KW-0446">Lipid-binding</keyword>
<feature type="domain" description="ACB" evidence="3">
    <location>
        <begin position="1"/>
        <end position="71"/>
    </location>
</feature>
<evidence type="ECO:0000256" key="2">
    <source>
        <dbReference type="ARBA" id="ARBA00023121"/>
    </source>
</evidence>
<dbReference type="GO" id="GO:0000062">
    <property type="term" value="F:fatty-acyl-CoA binding"/>
    <property type="evidence" value="ECO:0007669"/>
    <property type="project" value="InterPro"/>
</dbReference>
<feature type="non-terminal residue" evidence="4">
    <location>
        <position position="1"/>
    </location>
</feature>
<dbReference type="Pfam" id="PF00887">
    <property type="entry name" value="ACBP"/>
    <property type="match status" value="1"/>
</dbReference>
<evidence type="ECO:0000256" key="1">
    <source>
        <dbReference type="ARBA" id="ARBA00005567"/>
    </source>
</evidence>
<accession>A0A9P4M3L9</accession>
<evidence type="ECO:0000313" key="4">
    <source>
        <dbReference type="EMBL" id="KAF2091989.1"/>
    </source>
</evidence>
<dbReference type="Proteomes" id="UP000799776">
    <property type="component" value="Unassembled WGS sequence"/>
</dbReference>
<feature type="non-terminal residue" evidence="4">
    <location>
        <position position="71"/>
    </location>
</feature>
<protein>
    <submittedName>
        <fullName evidence="4">Acyl-CoA-binding protein</fullName>
    </submittedName>
</protein>
<dbReference type="OrthoDB" id="346910at2759"/>
<comment type="caution">
    <text evidence="4">The sequence shown here is derived from an EMBL/GenBank/DDBJ whole genome shotgun (WGS) entry which is preliminary data.</text>
</comment>
<dbReference type="EMBL" id="ML978711">
    <property type="protein sequence ID" value="KAF2091989.1"/>
    <property type="molecule type" value="Genomic_DNA"/>
</dbReference>
<dbReference type="GO" id="GO:0006631">
    <property type="term" value="P:fatty acid metabolic process"/>
    <property type="evidence" value="ECO:0007669"/>
    <property type="project" value="TreeGrafter"/>
</dbReference>
<dbReference type="SUPFAM" id="SSF47027">
    <property type="entry name" value="Acyl-CoA binding protein"/>
    <property type="match status" value="1"/>
</dbReference>
<proteinExistence type="inferred from homology"/>
<reference evidence="4" key="1">
    <citation type="journal article" date="2020" name="Stud. Mycol.">
        <title>101 Dothideomycetes genomes: a test case for predicting lifestyles and emergence of pathogens.</title>
        <authorList>
            <person name="Haridas S."/>
            <person name="Albert R."/>
            <person name="Binder M."/>
            <person name="Bloem J."/>
            <person name="Labutti K."/>
            <person name="Salamov A."/>
            <person name="Andreopoulos B."/>
            <person name="Baker S."/>
            <person name="Barry K."/>
            <person name="Bills G."/>
            <person name="Bluhm B."/>
            <person name="Cannon C."/>
            <person name="Castanera R."/>
            <person name="Culley D."/>
            <person name="Daum C."/>
            <person name="Ezra D."/>
            <person name="Gonzalez J."/>
            <person name="Henrissat B."/>
            <person name="Kuo A."/>
            <person name="Liang C."/>
            <person name="Lipzen A."/>
            <person name="Lutzoni F."/>
            <person name="Magnuson J."/>
            <person name="Mondo S."/>
            <person name="Nolan M."/>
            <person name="Ohm R."/>
            <person name="Pangilinan J."/>
            <person name="Park H.-J."/>
            <person name="Ramirez L."/>
            <person name="Alfaro M."/>
            <person name="Sun H."/>
            <person name="Tritt A."/>
            <person name="Yoshinaga Y."/>
            <person name="Zwiers L.-H."/>
            <person name="Turgeon B."/>
            <person name="Goodwin S."/>
            <person name="Spatafora J."/>
            <person name="Crous P."/>
            <person name="Grigoriev I."/>
        </authorList>
    </citation>
    <scope>NUCLEOTIDE SEQUENCE</scope>
    <source>
        <strain evidence="4">CBS 121410</strain>
    </source>
</reference>
<evidence type="ECO:0000259" key="3">
    <source>
        <dbReference type="PROSITE" id="PS51228"/>
    </source>
</evidence>
<dbReference type="AlphaFoldDB" id="A0A9P4M3L9"/>
<dbReference type="Gene3D" id="1.20.80.10">
    <property type="match status" value="1"/>
</dbReference>
<keyword evidence="5" id="KW-1185">Reference proteome</keyword>
<dbReference type="InterPro" id="IPR000582">
    <property type="entry name" value="Acyl-CoA-binding_protein"/>
</dbReference>